<dbReference type="SUPFAM" id="SSF47413">
    <property type="entry name" value="lambda repressor-like DNA-binding domains"/>
    <property type="match status" value="1"/>
</dbReference>
<dbReference type="PANTHER" id="PTHR40661">
    <property type="match status" value="1"/>
</dbReference>
<dbReference type="InterPro" id="IPR001387">
    <property type="entry name" value="Cro/C1-type_HTH"/>
</dbReference>
<dbReference type="SMART" id="SM00530">
    <property type="entry name" value="HTH_XRE"/>
    <property type="match status" value="1"/>
</dbReference>
<comment type="caution">
    <text evidence="5">The sequence shown here is derived from an EMBL/GenBank/DDBJ whole genome shotgun (WGS) entry which is preliminary data.</text>
</comment>
<dbReference type="InterPro" id="IPR036286">
    <property type="entry name" value="LexA/Signal_pep-like_sf"/>
</dbReference>
<dbReference type="PANTHER" id="PTHR40661:SF3">
    <property type="entry name" value="FELS-1 PROPHAGE TRANSCRIPTIONAL REGULATOR"/>
    <property type="match status" value="1"/>
</dbReference>
<keyword evidence="6" id="KW-1185">Reference proteome</keyword>
<dbReference type="GO" id="GO:0003677">
    <property type="term" value="F:DNA binding"/>
    <property type="evidence" value="ECO:0007669"/>
    <property type="project" value="UniProtKB-KW"/>
</dbReference>
<dbReference type="OrthoDB" id="3831186at2"/>
<dbReference type="Gene3D" id="1.10.260.40">
    <property type="entry name" value="lambda repressor-like DNA-binding domains"/>
    <property type="match status" value="1"/>
</dbReference>
<feature type="domain" description="HTH cro/C1-type" evidence="4">
    <location>
        <begin position="8"/>
        <end position="62"/>
    </location>
</feature>
<dbReference type="Gene3D" id="2.10.109.10">
    <property type="entry name" value="Umud Fragment, subunit A"/>
    <property type="match status" value="1"/>
</dbReference>
<dbReference type="Pfam" id="PF01381">
    <property type="entry name" value="HTH_3"/>
    <property type="match status" value="1"/>
</dbReference>
<keyword evidence="1" id="KW-0805">Transcription regulation</keyword>
<proteinExistence type="predicted"/>
<dbReference type="InterPro" id="IPR010982">
    <property type="entry name" value="Lambda_DNA-bd_dom_sf"/>
</dbReference>
<protein>
    <submittedName>
        <fullName evidence="5">Helix-turn-helix domain-containing protein</fullName>
    </submittedName>
</protein>
<dbReference type="Proteomes" id="UP000288227">
    <property type="component" value="Unassembled WGS sequence"/>
</dbReference>
<evidence type="ECO:0000313" key="5">
    <source>
        <dbReference type="EMBL" id="GCC50346.1"/>
    </source>
</evidence>
<dbReference type="RefSeq" id="WP_127120988.1">
    <property type="nucleotide sequence ID" value="NZ_BHXQ01000001.1"/>
</dbReference>
<sequence>MEKISANIRYLRSQEGWTQKELAARLDVKPQVIGSYEENRAIPPLPVIIKMADLFRMDISALVRLDLSKGKPQKKESLLRGKEVLAITVDIKGKENIEFVSEKASAGYASGYSDTEYIRDLPKMHIPNLPKSATYRAFEIKGDSMLPVRSGDIIIGKYLEDLSTITNGKTYIIVTKNDGVVYKRVFHKLVKDKLLLISDNRIYQPYVIEIRDVLEVWAFTGRLTLNEDEVELPQDRVLNLIAGKLITAFSEQKVGKK</sequence>
<keyword evidence="3" id="KW-0804">Transcription</keyword>
<dbReference type="InterPro" id="IPR039418">
    <property type="entry name" value="LexA-like"/>
</dbReference>
<accession>A0A401U6B9</accession>
<dbReference type="Pfam" id="PF00717">
    <property type="entry name" value="Peptidase_S24"/>
    <property type="match status" value="1"/>
</dbReference>
<evidence type="ECO:0000256" key="2">
    <source>
        <dbReference type="ARBA" id="ARBA00023125"/>
    </source>
</evidence>
<reference evidence="5 6" key="1">
    <citation type="submission" date="2018-11" db="EMBL/GenBank/DDBJ databases">
        <title>Chryseotalea sanarue gen. nov., sp., nov., a member of the family Cytophagaceae, isolated from a brackish lake in Hamamatsu Japan.</title>
        <authorList>
            <person name="Maejima Y."/>
            <person name="Iino T."/>
            <person name="Muraguchi Y."/>
            <person name="Fukuda K."/>
            <person name="Ohkuma M."/>
            <person name="Moriuchi R."/>
            <person name="Dohra H."/>
            <person name="Kimbara K."/>
            <person name="Shintani M."/>
        </authorList>
    </citation>
    <scope>NUCLEOTIDE SEQUENCE [LARGE SCALE GENOMIC DNA]</scope>
    <source>
        <strain evidence="5 6">Ys</strain>
    </source>
</reference>
<gene>
    <name evidence="5" type="ORF">SanaruYs_05610</name>
</gene>
<dbReference type="InterPro" id="IPR015927">
    <property type="entry name" value="Peptidase_S24_S26A/B/C"/>
</dbReference>
<dbReference type="CDD" id="cd00093">
    <property type="entry name" value="HTH_XRE"/>
    <property type="match status" value="1"/>
</dbReference>
<evidence type="ECO:0000313" key="6">
    <source>
        <dbReference type="Proteomes" id="UP000288227"/>
    </source>
</evidence>
<dbReference type="SUPFAM" id="SSF51306">
    <property type="entry name" value="LexA/Signal peptidase"/>
    <property type="match status" value="1"/>
</dbReference>
<evidence type="ECO:0000259" key="4">
    <source>
        <dbReference type="PROSITE" id="PS50943"/>
    </source>
</evidence>
<name>A0A401U6B9_9BACT</name>
<evidence type="ECO:0000256" key="1">
    <source>
        <dbReference type="ARBA" id="ARBA00023015"/>
    </source>
</evidence>
<evidence type="ECO:0000256" key="3">
    <source>
        <dbReference type="ARBA" id="ARBA00023163"/>
    </source>
</evidence>
<keyword evidence="2" id="KW-0238">DNA-binding</keyword>
<dbReference type="PROSITE" id="PS50943">
    <property type="entry name" value="HTH_CROC1"/>
    <property type="match status" value="1"/>
</dbReference>
<dbReference type="AlphaFoldDB" id="A0A401U6B9"/>
<dbReference type="EMBL" id="BHXQ01000001">
    <property type="protein sequence ID" value="GCC50346.1"/>
    <property type="molecule type" value="Genomic_DNA"/>
</dbReference>
<organism evidence="5 6">
    <name type="scientific">Chryseotalea sanaruensis</name>
    <dbReference type="NCBI Taxonomy" id="2482724"/>
    <lineage>
        <taxon>Bacteria</taxon>
        <taxon>Pseudomonadati</taxon>
        <taxon>Bacteroidota</taxon>
        <taxon>Cytophagia</taxon>
        <taxon>Cytophagales</taxon>
        <taxon>Chryseotaleaceae</taxon>
        <taxon>Chryseotalea</taxon>
    </lineage>
</organism>
<dbReference type="CDD" id="cd06529">
    <property type="entry name" value="S24_LexA-like"/>
    <property type="match status" value="1"/>
</dbReference>